<evidence type="ECO:0000313" key="14">
    <source>
        <dbReference type="Proteomes" id="UP000658382"/>
    </source>
</evidence>
<dbReference type="Proteomes" id="UP000658382">
    <property type="component" value="Unassembled WGS sequence"/>
</dbReference>
<dbReference type="Gene3D" id="3.40.50.300">
    <property type="entry name" value="P-loop containing nucleotide triphosphate hydrolases"/>
    <property type="match status" value="1"/>
</dbReference>
<comment type="subunit">
    <text evidence="8">The complex is composed of two ATP-binding proteins (OpuCA), two transmembrane proteins (OpuCB and OpuCD) and a solute-binding protein (OpuCC).</text>
</comment>
<dbReference type="GO" id="GO:0005524">
    <property type="term" value="F:ATP binding"/>
    <property type="evidence" value="ECO:0007669"/>
    <property type="project" value="UniProtKB-UniRule"/>
</dbReference>
<evidence type="ECO:0000256" key="10">
    <source>
        <dbReference type="RuleBase" id="RU369116"/>
    </source>
</evidence>
<proteinExistence type="inferred from homology"/>
<dbReference type="RefSeq" id="WP_188632928.1">
    <property type="nucleotide sequence ID" value="NZ_BMNQ01000026.1"/>
</dbReference>
<dbReference type="PANTHER" id="PTHR43117:SF3">
    <property type="entry name" value="CHOLINE TRANSPORT ATP-BINDING PROTEIN OPUBA"/>
    <property type="match status" value="1"/>
</dbReference>
<reference evidence="13" key="2">
    <citation type="submission" date="2020-09" db="EMBL/GenBank/DDBJ databases">
        <authorList>
            <person name="Sun Q."/>
            <person name="Ohkuma M."/>
        </authorList>
    </citation>
    <scope>NUCLEOTIDE SEQUENCE</scope>
    <source>
        <strain evidence="13">JCM 12580</strain>
    </source>
</reference>
<dbReference type="NCBIfam" id="TIGR01186">
    <property type="entry name" value="proV"/>
    <property type="match status" value="1"/>
</dbReference>
<accession>A0A917UYP1</accession>
<sequence length="384" mass="43181">MLEFKQVSKQYSDGTTAVKNLNLKINKGEFVCFIGPSGCGKTTTMKMVNRLIDITEGAVLVDDKDIKEQDAVELRRSMGYVIQQIGLMPHMTIKENIVLVGTLLKWPKEKKDERARELLKLVDMPEEYLDRYPHELSGGQQQRIGVLRALAVNPPLILMDEPFGALDPITRDSLQEEFKKLQKELNKTIIFVTHDMDEALKLADKVVIMRDGEVVQADTPDEILRNPANEFVEEFLGRDRLIQGRPDVTTVGQIMEGFPVTVPTGTTLKSAISTMRDRHVDSLLVVDSDNVLQGYIDIELINLNYKKANMVDDAMETDVFSVSGESLLRDTVHKILRRGAKYVPVVDDTHHLEGIVTRATLANLVYDTIWGDGMELDDKVTAAE</sequence>
<feature type="domain" description="CBS" evidence="12">
    <location>
        <begin position="255"/>
        <end position="311"/>
    </location>
</feature>
<comment type="subunit">
    <text evidence="10">The complex is probably composed of two ATP-binding proteins, two transmembrane proteins and a solute-binding protein.</text>
</comment>
<evidence type="ECO:0000256" key="2">
    <source>
        <dbReference type="ARBA" id="ARBA00022448"/>
    </source>
</evidence>
<dbReference type="InterPro" id="IPR017871">
    <property type="entry name" value="ABC_transporter-like_CS"/>
</dbReference>
<dbReference type="PROSITE" id="PS50893">
    <property type="entry name" value="ABC_TRANSPORTER_2"/>
    <property type="match status" value="1"/>
</dbReference>
<dbReference type="InterPro" id="IPR046342">
    <property type="entry name" value="CBS_dom_sf"/>
</dbReference>
<dbReference type="PANTHER" id="PTHR43117">
    <property type="entry name" value="OSMOPROTECTANT IMPORT ATP-BINDING PROTEIN OSMV"/>
    <property type="match status" value="1"/>
</dbReference>
<evidence type="ECO:0000256" key="1">
    <source>
        <dbReference type="ARBA" id="ARBA00005417"/>
    </source>
</evidence>
<feature type="domain" description="ABC transporter" evidence="11">
    <location>
        <begin position="2"/>
        <end position="236"/>
    </location>
</feature>
<dbReference type="CDD" id="cd03295">
    <property type="entry name" value="ABC_OpuCA_Osmoprotection"/>
    <property type="match status" value="1"/>
</dbReference>
<dbReference type="GO" id="GO:0016887">
    <property type="term" value="F:ATP hydrolysis activity"/>
    <property type="evidence" value="ECO:0007669"/>
    <property type="project" value="UniProtKB-UniRule"/>
</dbReference>
<keyword evidence="10" id="KW-0997">Cell inner membrane</keyword>
<keyword evidence="3" id="KW-0677">Repeat</keyword>
<dbReference type="SMART" id="SM00382">
    <property type="entry name" value="AAA"/>
    <property type="match status" value="1"/>
</dbReference>
<evidence type="ECO:0000256" key="3">
    <source>
        <dbReference type="ARBA" id="ARBA00022737"/>
    </source>
</evidence>
<dbReference type="GO" id="GO:0005886">
    <property type="term" value="C:plasma membrane"/>
    <property type="evidence" value="ECO:0007669"/>
    <property type="project" value="UniProtKB-SubCell"/>
</dbReference>
<dbReference type="CDD" id="cd04583">
    <property type="entry name" value="CBS_pair_ABC_OpuCA_assoc"/>
    <property type="match status" value="1"/>
</dbReference>
<comment type="caution">
    <text evidence="13">The sequence shown here is derived from an EMBL/GenBank/DDBJ whole genome shotgun (WGS) entry which is preliminary data.</text>
</comment>
<dbReference type="EC" id="7.6.2.9" evidence="10"/>
<keyword evidence="2 10" id="KW-0813">Transport</keyword>
<dbReference type="AlphaFoldDB" id="A0A917UYP1"/>
<keyword evidence="14" id="KW-1185">Reference proteome</keyword>
<comment type="catalytic activity">
    <reaction evidence="7">
        <text>a quaternary ammonium(out) + ATP + H2O = a quaternary ammonium(in) + ADP + phosphate + H(+)</text>
        <dbReference type="Rhea" id="RHEA:11036"/>
        <dbReference type="ChEBI" id="CHEBI:15377"/>
        <dbReference type="ChEBI" id="CHEBI:15378"/>
        <dbReference type="ChEBI" id="CHEBI:30616"/>
        <dbReference type="ChEBI" id="CHEBI:35267"/>
        <dbReference type="ChEBI" id="CHEBI:43474"/>
        <dbReference type="ChEBI" id="CHEBI:456216"/>
        <dbReference type="EC" id="7.6.2.9"/>
    </reaction>
</comment>
<evidence type="ECO:0000256" key="7">
    <source>
        <dbReference type="ARBA" id="ARBA00052482"/>
    </source>
</evidence>
<dbReference type="PROSITE" id="PS00211">
    <property type="entry name" value="ABC_TRANSPORTER_1"/>
    <property type="match status" value="1"/>
</dbReference>
<dbReference type="InterPro" id="IPR003593">
    <property type="entry name" value="AAA+_ATPase"/>
</dbReference>
<comment type="subcellular location">
    <subcellularLocation>
        <location evidence="10">Cell inner membrane</location>
        <topology evidence="10">Peripheral membrane protein</topology>
    </subcellularLocation>
</comment>
<dbReference type="Gene3D" id="3.10.580.10">
    <property type="entry name" value="CBS-domain"/>
    <property type="match status" value="1"/>
</dbReference>
<organism evidence="13 14">
    <name type="scientific">Lentibacillus kapialis</name>
    <dbReference type="NCBI Taxonomy" id="340214"/>
    <lineage>
        <taxon>Bacteria</taxon>
        <taxon>Bacillati</taxon>
        <taxon>Bacillota</taxon>
        <taxon>Bacilli</taxon>
        <taxon>Bacillales</taxon>
        <taxon>Bacillaceae</taxon>
        <taxon>Lentibacillus</taxon>
    </lineage>
</organism>
<keyword evidence="4 10" id="KW-0547">Nucleotide-binding</keyword>
<dbReference type="GO" id="GO:0006865">
    <property type="term" value="P:amino acid transport"/>
    <property type="evidence" value="ECO:0007669"/>
    <property type="project" value="UniProtKB-UniRule"/>
</dbReference>
<evidence type="ECO:0000313" key="13">
    <source>
        <dbReference type="EMBL" id="GGJ97375.1"/>
    </source>
</evidence>
<evidence type="ECO:0000259" key="11">
    <source>
        <dbReference type="PROSITE" id="PS50893"/>
    </source>
</evidence>
<evidence type="ECO:0000259" key="12">
    <source>
        <dbReference type="PROSITE" id="PS51371"/>
    </source>
</evidence>
<dbReference type="SUPFAM" id="SSF54631">
    <property type="entry name" value="CBS-domain pair"/>
    <property type="match status" value="1"/>
</dbReference>
<evidence type="ECO:0000256" key="6">
    <source>
        <dbReference type="ARBA" id="ARBA00023122"/>
    </source>
</evidence>
<protein>
    <recommendedName>
        <fullName evidence="10">Quaternary amine transport ATP-binding protein</fullName>
        <ecNumber evidence="10">7.6.2.9</ecNumber>
    </recommendedName>
</protein>
<dbReference type="Pfam" id="PF00571">
    <property type="entry name" value="CBS"/>
    <property type="match status" value="2"/>
</dbReference>
<dbReference type="SMART" id="SM00116">
    <property type="entry name" value="CBS"/>
    <property type="match status" value="2"/>
</dbReference>
<dbReference type="PROSITE" id="PS51371">
    <property type="entry name" value="CBS"/>
    <property type="match status" value="2"/>
</dbReference>
<dbReference type="FunFam" id="3.40.50.300:FF:000425">
    <property type="entry name" value="Probable ABC transporter, ATP-binding subunit"/>
    <property type="match status" value="1"/>
</dbReference>
<evidence type="ECO:0000256" key="5">
    <source>
        <dbReference type="ARBA" id="ARBA00022840"/>
    </source>
</evidence>
<comment type="similarity">
    <text evidence="1 10">Belongs to the ABC transporter superfamily.</text>
</comment>
<dbReference type="InterPro" id="IPR027417">
    <property type="entry name" value="P-loop_NTPase"/>
</dbReference>
<keyword evidence="5 10" id="KW-0067">ATP-binding</keyword>
<evidence type="ECO:0000256" key="8">
    <source>
        <dbReference type="ARBA" id="ARBA00063934"/>
    </source>
</evidence>
<feature type="domain" description="CBS" evidence="12">
    <location>
        <begin position="315"/>
        <end position="376"/>
    </location>
</feature>
<evidence type="ECO:0000256" key="4">
    <source>
        <dbReference type="ARBA" id="ARBA00022741"/>
    </source>
</evidence>
<dbReference type="InterPro" id="IPR003439">
    <property type="entry name" value="ABC_transporter-like_ATP-bd"/>
</dbReference>
<keyword evidence="10" id="KW-0472">Membrane</keyword>
<evidence type="ECO:0000256" key="9">
    <source>
        <dbReference type="PROSITE-ProRule" id="PRU00703"/>
    </source>
</evidence>
<dbReference type="GO" id="GO:0031460">
    <property type="term" value="P:glycine betaine transport"/>
    <property type="evidence" value="ECO:0007669"/>
    <property type="project" value="InterPro"/>
</dbReference>
<dbReference type="InterPro" id="IPR000644">
    <property type="entry name" value="CBS_dom"/>
</dbReference>
<dbReference type="GO" id="GO:0015418">
    <property type="term" value="F:ABC-type quaternary ammonium compound transporting activity"/>
    <property type="evidence" value="ECO:0007669"/>
    <property type="project" value="UniProtKB-EC"/>
</dbReference>
<dbReference type="InterPro" id="IPR005892">
    <property type="entry name" value="Gly-betaine_transp_ATP-bd"/>
</dbReference>
<gene>
    <name evidence="13" type="primary">opuCA</name>
    <name evidence="13" type="ORF">GCM10007063_19670</name>
</gene>
<keyword evidence="6 9" id="KW-0129">CBS domain</keyword>
<dbReference type="SUPFAM" id="SSF52540">
    <property type="entry name" value="P-loop containing nucleoside triphosphate hydrolases"/>
    <property type="match status" value="1"/>
</dbReference>
<reference evidence="13" key="1">
    <citation type="journal article" date="2014" name="Int. J. Syst. Evol. Microbiol.">
        <title>Complete genome sequence of Corynebacterium casei LMG S-19264T (=DSM 44701T), isolated from a smear-ripened cheese.</title>
        <authorList>
            <consortium name="US DOE Joint Genome Institute (JGI-PGF)"/>
            <person name="Walter F."/>
            <person name="Albersmeier A."/>
            <person name="Kalinowski J."/>
            <person name="Ruckert C."/>
        </authorList>
    </citation>
    <scope>NUCLEOTIDE SEQUENCE</scope>
    <source>
        <strain evidence="13">JCM 12580</strain>
    </source>
</reference>
<dbReference type="Pfam" id="PF00005">
    <property type="entry name" value="ABC_tran"/>
    <property type="match status" value="1"/>
</dbReference>
<keyword evidence="10" id="KW-1003">Cell membrane</keyword>
<dbReference type="EMBL" id="BMNQ01000026">
    <property type="protein sequence ID" value="GGJ97375.1"/>
    <property type="molecule type" value="Genomic_DNA"/>
</dbReference>
<name>A0A917UYP1_9BACI</name>